<dbReference type="PANTHER" id="PTHR30543:SF21">
    <property type="entry name" value="NAD(P)H-DEPENDENT FMN REDUCTASE LOT6"/>
    <property type="match status" value="1"/>
</dbReference>
<dbReference type="OrthoDB" id="9812295at2"/>
<dbReference type="STRING" id="1702221.AALO17_23040"/>
<organism evidence="2 3">
    <name type="scientific">Faecalibaculum rodentium</name>
    <dbReference type="NCBI Taxonomy" id="1702221"/>
    <lineage>
        <taxon>Bacteria</taxon>
        <taxon>Bacillati</taxon>
        <taxon>Bacillota</taxon>
        <taxon>Erysipelotrichia</taxon>
        <taxon>Erysipelotrichales</taxon>
        <taxon>Erysipelotrichaceae</taxon>
        <taxon>Faecalibaculum</taxon>
    </lineage>
</organism>
<reference evidence="2 3" key="1">
    <citation type="journal article" date="2016" name="Gut Pathog.">
        <title>Whole genome sequencing of "Faecalibaculum rodentium" ALO17, isolated from C57BL/6J laboratory mouse feces.</title>
        <authorList>
            <person name="Lim S."/>
            <person name="Chang D.H."/>
            <person name="Ahn S."/>
            <person name="Kim B.C."/>
        </authorList>
    </citation>
    <scope>NUCLEOTIDE SEQUENCE [LARGE SCALE GENOMIC DNA]</scope>
    <source>
        <strain evidence="2 3">Alo17</strain>
    </source>
</reference>
<name>A0A140DXR1_9FIRM</name>
<dbReference type="KEGG" id="fro:AALO17_23040"/>
<protein>
    <recommendedName>
        <fullName evidence="1">NADPH-dependent FMN reductase-like domain-containing protein</fullName>
    </recommendedName>
</protein>
<dbReference type="InterPro" id="IPR050712">
    <property type="entry name" value="NAD(P)H-dep_reductase"/>
</dbReference>
<keyword evidence="3" id="KW-1185">Reference proteome</keyword>
<dbReference type="GeneID" id="78478860"/>
<dbReference type="Pfam" id="PF03358">
    <property type="entry name" value="FMN_red"/>
    <property type="match status" value="1"/>
</dbReference>
<dbReference type="EMBL" id="CP011391">
    <property type="protein sequence ID" value="AMK55438.1"/>
    <property type="molecule type" value="Genomic_DNA"/>
</dbReference>
<evidence type="ECO:0000259" key="1">
    <source>
        <dbReference type="Pfam" id="PF03358"/>
    </source>
</evidence>
<dbReference type="RefSeq" id="WP_067559088.1">
    <property type="nucleotide sequence ID" value="NZ_CANOND010000048.1"/>
</dbReference>
<evidence type="ECO:0000313" key="2">
    <source>
        <dbReference type="EMBL" id="AMK55438.1"/>
    </source>
</evidence>
<proteinExistence type="predicted"/>
<dbReference type="Gene3D" id="3.40.50.360">
    <property type="match status" value="1"/>
</dbReference>
<dbReference type="InterPro" id="IPR029039">
    <property type="entry name" value="Flavoprotein-like_sf"/>
</dbReference>
<dbReference type="GO" id="GO:0010181">
    <property type="term" value="F:FMN binding"/>
    <property type="evidence" value="ECO:0007669"/>
    <property type="project" value="TreeGrafter"/>
</dbReference>
<dbReference type="PANTHER" id="PTHR30543">
    <property type="entry name" value="CHROMATE REDUCTASE"/>
    <property type="match status" value="1"/>
</dbReference>
<accession>A0A140DXR1</accession>
<dbReference type="InterPro" id="IPR005025">
    <property type="entry name" value="FMN_Rdtase-like_dom"/>
</dbReference>
<dbReference type="Proteomes" id="UP000069771">
    <property type="component" value="Chromosome"/>
</dbReference>
<dbReference type="GO" id="GO:0016491">
    <property type="term" value="F:oxidoreductase activity"/>
    <property type="evidence" value="ECO:0007669"/>
    <property type="project" value="InterPro"/>
</dbReference>
<dbReference type="AlphaFoldDB" id="A0A140DXR1"/>
<sequence>MNNETDTIGLLVGSRRKNSFNRQLASLARTMLEEKGQKVEMIEWLDVPFFSQDDEFPTPEAVQKVRDEVMGCNVIWIFSPEYNGQIPGGEKNLLDWLSRGLKPGADKSDTAVYGRKVLLTTAGGRAAGFGVRKNLSLLCKFMGMTVISSEGIALSPESWGSDDVMKTPGVKEMLEGQIDTLLG</sequence>
<dbReference type="SUPFAM" id="SSF52218">
    <property type="entry name" value="Flavoproteins"/>
    <property type="match status" value="1"/>
</dbReference>
<gene>
    <name evidence="2" type="ORF">AALO17_23040</name>
</gene>
<dbReference type="GO" id="GO:0005829">
    <property type="term" value="C:cytosol"/>
    <property type="evidence" value="ECO:0007669"/>
    <property type="project" value="TreeGrafter"/>
</dbReference>
<feature type="domain" description="NADPH-dependent FMN reductase-like" evidence="1">
    <location>
        <begin position="8"/>
        <end position="152"/>
    </location>
</feature>
<evidence type="ECO:0000313" key="3">
    <source>
        <dbReference type="Proteomes" id="UP000069771"/>
    </source>
</evidence>